<keyword evidence="3" id="KW-1185">Reference proteome</keyword>
<evidence type="ECO:0000313" key="2">
    <source>
        <dbReference type="EMBL" id="KAK0165610.1"/>
    </source>
</evidence>
<protein>
    <submittedName>
        <fullName evidence="2">Uncharacterized protein</fullName>
    </submittedName>
</protein>
<feature type="compositionally biased region" description="Basic residues" evidence="1">
    <location>
        <begin position="21"/>
        <end position="34"/>
    </location>
</feature>
<accession>A0AA39KL86</accession>
<name>A0AA39KL86_9HYME</name>
<reference evidence="2" key="1">
    <citation type="journal article" date="2023" name="bioRxiv">
        <title>Scaffold-level genome assemblies of two parasitoid biocontrol wasps reveal the parthenogenesis mechanism and an associated novel virus.</title>
        <authorList>
            <person name="Inwood S."/>
            <person name="Skelly J."/>
            <person name="Guhlin J."/>
            <person name="Harrop T."/>
            <person name="Goldson S."/>
            <person name="Dearden P."/>
        </authorList>
    </citation>
    <scope>NUCLEOTIDE SEQUENCE</scope>
    <source>
        <strain evidence="2">Irish</strain>
        <tissue evidence="2">Whole body</tissue>
    </source>
</reference>
<dbReference type="Proteomes" id="UP001168990">
    <property type="component" value="Unassembled WGS sequence"/>
</dbReference>
<evidence type="ECO:0000256" key="1">
    <source>
        <dbReference type="SAM" id="MobiDB-lite"/>
    </source>
</evidence>
<comment type="caution">
    <text evidence="2">The sequence shown here is derived from an EMBL/GenBank/DDBJ whole genome shotgun (WGS) entry which is preliminary data.</text>
</comment>
<sequence length="163" mass="17560">MDTTGQDGSIPAGPQIPKDGVKKRNRCGAAKKRARKAKAERELQLLHTLKSESMRALQSGLSCTQQGPCSAADRCIPDTGTVCLQGAHQGDRIYAWTDHLQAIRAGTKGLHICQQEIPGNQVGSPVYQRLGCSIDPDSGWGNQDQAHCGVGLPTIRFCRGPHY</sequence>
<feature type="region of interest" description="Disordered" evidence="1">
    <location>
        <begin position="1"/>
        <end position="34"/>
    </location>
</feature>
<reference evidence="2" key="2">
    <citation type="submission" date="2023-03" db="EMBL/GenBank/DDBJ databases">
        <authorList>
            <person name="Inwood S.N."/>
            <person name="Skelly J.G."/>
            <person name="Guhlin J."/>
            <person name="Harrop T.W.R."/>
            <person name="Goldson S.G."/>
            <person name="Dearden P.K."/>
        </authorList>
    </citation>
    <scope>NUCLEOTIDE SEQUENCE</scope>
    <source>
        <strain evidence="2">Irish</strain>
        <tissue evidence="2">Whole body</tissue>
    </source>
</reference>
<dbReference type="EMBL" id="JAQQBS010001422">
    <property type="protein sequence ID" value="KAK0165610.1"/>
    <property type="molecule type" value="Genomic_DNA"/>
</dbReference>
<proteinExistence type="predicted"/>
<dbReference type="AlphaFoldDB" id="A0AA39KL86"/>
<gene>
    <name evidence="2" type="ORF">PV328_004112</name>
</gene>
<organism evidence="2 3">
    <name type="scientific">Microctonus aethiopoides</name>
    <dbReference type="NCBI Taxonomy" id="144406"/>
    <lineage>
        <taxon>Eukaryota</taxon>
        <taxon>Metazoa</taxon>
        <taxon>Ecdysozoa</taxon>
        <taxon>Arthropoda</taxon>
        <taxon>Hexapoda</taxon>
        <taxon>Insecta</taxon>
        <taxon>Pterygota</taxon>
        <taxon>Neoptera</taxon>
        <taxon>Endopterygota</taxon>
        <taxon>Hymenoptera</taxon>
        <taxon>Apocrita</taxon>
        <taxon>Ichneumonoidea</taxon>
        <taxon>Braconidae</taxon>
        <taxon>Euphorinae</taxon>
        <taxon>Microctonus</taxon>
    </lineage>
</organism>
<evidence type="ECO:0000313" key="3">
    <source>
        <dbReference type="Proteomes" id="UP001168990"/>
    </source>
</evidence>